<keyword evidence="8 9" id="KW-0012">Acyltransferase</keyword>
<keyword evidence="9" id="KW-0444">Lipid biosynthesis</keyword>
<keyword evidence="9" id="KW-0594">Phospholipid biosynthesis</keyword>
<evidence type="ECO:0000256" key="1">
    <source>
        <dbReference type="ARBA" id="ARBA00001141"/>
    </source>
</evidence>
<dbReference type="AlphaFoldDB" id="A0A328FEM2"/>
<dbReference type="GO" id="GO:0016024">
    <property type="term" value="P:CDP-diacylglycerol biosynthetic process"/>
    <property type="evidence" value="ECO:0007669"/>
    <property type="project" value="UniProtKB-UniPathway"/>
</dbReference>
<accession>A0A328FEM2</accession>
<keyword evidence="7 9" id="KW-0808">Transferase</keyword>
<evidence type="ECO:0000256" key="8">
    <source>
        <dbReference type="ARBA" id="ARBA00023315"/>
    </source>
</evidence>
<comment type="pathway">
    <text evidence="3">Lipid metabolism.</text>
</comment>
<dbReference type="GO" id="GO:0016020">
    <property type="term" value="C:membrane"/>
    <property type="evidence" value="ECO:0007669"/>
    <property type="project" value="InterPro"/>
</dbReference>
<evidence type="ECO:0000313" key="15">
    <source>
        <dbReference type="Proteomes" id="UP000293902"/>
    </source>
</evidence>
<dbReference type="PANTHER" id="PTHR10434:SF11">
    <property type="entry name" value="1-ACYL-SN-GLYCEROL-3-PHOSPHATE ACYLTRANSFERASE"/>
    <property type="match status" value="1"/>
</dbReference>
<keyword evidence="10" id="KW-0472">Membrane</keyword>
<gene>
    <name evidence="13" type="ORF">DO021_12925</name>
    <name evidence="12" type="ORF">EYB58_15460</name>
</gene>
<dbReference type="SMART" id="SM00563">
    <property type="entry name" value="PlsC"/>
    <property type="match status" value="1"/>
</dbReference>
<evidence type="ECO:0000256" key="4">
    <source>
        <dbReference type="ARBA" id="ARBA00008655"/>
    </source>
</evidence>
<proteinExistence type="inferred from homology"/>
<reference evidence="12 15" key="2">
    <citation type="submission" date="2019-02" db="EMBL/GenBank/DDBJ databases">
        <title>Complete genome sequence of Desulfobacter hydrogenophilus AcRS1.</title>
        <authorList>
            <person name="Marietou A."/>
            <person name="Lund M.B."/>
            <person name="Marshall I.P.G."/>
            <person name="Schreiber L."/>
            <person name="Jorgensen B."/>
        </authorList>
    </citation>
    <scope>NUCLEOTIDE SEQUENCE [LARGE SCALE GENOMIC DNA]</scope>
    <source>
        <strain evidence="12 15">AcRS1</strain>
    </source>
</reference>
<dbReference type="SUPFAM" id="SSF69593">
    <property type="entry name" value="Glycerol-3-phosphate (1)-acyltransferase"/>
    <property type="match status" value="1"/>
</dbReference>
<dbReference type="OrthoDB" id="9809618at2"/>
<organism evidence="13 14">
    <name type="scientific">Desulfobacter hydrogenophilus</name>
    <dbReference type="NCBI Taxonomy" id="2291"/>
    <lineage>
        <taxon>Bacteria</taxon>
        <taxon>Pseudomonadati</taxon>
        <taxon>Thermodesulfobacteriota</taxon>
        <taxon>Desulfobacteria</taxon>
        <taxon>Desulfobacterales</taxon>
        <taxon>Desulfobacteraceae</taxon>
        <taxon>Desulfobacter</taxon>
    </lineage>
</organism>
<name>A0A328FEM2_9BACT</name>
<sequence length="254" mass="28990">MRYSKTTVLNKVFSAVFIAFICVTSAFFFCVACVLRICTAPFDPRRIVSNVFSAFWASIYIWVMPPWSVNIVGREKLDIRKNYVFVSNHQSQLDILVLYRLLFPYRWVSKASVFELPFIGWNMALNNGDIKLKRGDRDSIKAMMAACEVLLRQNVSIFFFPEGTRSKDGRIGRFKPGAFILAKNTGVDIQPIAISHTNKALPKYSLTFQGHTEMTVKVLDTIPFSRFRDLTPEKIADMVRTLIARHVAGCRKSV</sequence>
<evidence type="ECO:0000256" key="3">
    <source>
        <dbReference type="ARBA" id="ARBA00005189"/>
    </source>
</evidence>
<feature type="transmembrane region" description="Helical" evidence="10">
    <location>
        <begin position="12"/>
        <end position="35"/>
    </location>
</feature>
<dbReference type="GO" id="GO:0003841">
    <property type="term" value="F:1-acylglycerol-3-phosphate O-acyltransferase activity"/>
    <property type="evidence" value="ECO:0007669"/>
    <property type="project" value="UniProtKB-UniRule"/>
</dbReference>
<dbReference type="Proteomes" id="UP000248798">
    <property type="component" value="Unassembled WGS sequence"/>
</dbReference>
<evidence type="ECO:0000313" key="13">
    <source>
        <dbReference type="EMBL" id="RAM01525.1"/>
    </source>
</evidence>
<dbReference type="RefSeq" id="WP_111957320.1">
    <property type="nucleotide sequence ID" value="NZ_CP036313.1"/>
</dbReference>
<keyword evidence="10" id="KW-1133">Transmembrane helix</keyword>
<dbReference type="GO" id="GO:0006654">
    <property type="term" value="P:phosphatidic acid biosynthetic process"/>
    <property type="evidence" value="ECO:0007669"/>
    <property type="project" value="TreeGrafter"/>
</dbReference>
<evidence type="ECO:0000256" key="6">
    <source>
        <dbReference type="ARBA" id="ARBA00016139"/>
    </source>
</evidence>
<keyword evidence="15" id="KW-1185">Reference proteome</keyword>
<dbReference type="NCBIfam" id="TIGR00530">
    <property type="entry name" value="AGP_acyltrn"/>
    <property type="match status" value="1"/>
</dbReference>
<evidence type="ECO:0000256" key="5">
    <source>
        <dbReference type="ARBA" id="ARBA00013211"/>
    </source>
</evidence>
<dbReference type="CDD" id="cd07989">
    <property type="entry name" value="LPLAT_AGPAT-like"/>
    <property type="match status" value="1"/>
</dbReference>
<comment type="similarity">
    <text evidence="4 9">Belongs to the 1-acyl-sn-glycerol-3-phosphate acyltransferase family.</text>
</comment>
<comment type="domain">
    <text evidence="9">The HXXXXD motif is essential for acyltransferase activity and may constitute the binding site for the phosphate moiety of the glycerol-3-phosphate.</text>
</comment>
<feature type="transmembrane region" description="Helical" evidence="10">
    <location>
        <begin position="47"/>
        <end position="67"/>
    </location>
</feature>
<reference evidence="13 14" key="1">
    <citation type="submission" date="2018-06" db="EMBL/GenBank/DDBJ databases">
        <title>Complete Genome Sequence of Desulfobacter hydrogenophilus (DSM3380).</title>
        <authorList>
            <person name="Marietou A."/>
            <person name="Schreiber L."/>
            <person name="Marshall I."/>
            <person name="Jorgensen B."/>
        </authorList>
    </citation>
    <scope>NUCLEOTIDE SEQUENCE [LARGE SCALE GENOMIC DNA]</scope>
    <source>
        <strain evidence="13 14">DSM 3380</strain>
    </source>
</reference>
<dbReference type="EMBL" id="CP036313">
    <property type="protein sequence ID" value="QBH14188.1"/>
    <property type="molecule type" value="Genomic_DNA"/>
</dbReference>
<evidence type="ECO:0000256" key="7">
    <source>
        <dbReference type="ARBA" id="ARBA00022679"/>
    </source>
</evidence>
<feature type="domain" description="Phospholipid/glycerol acyltransferase" evidence="11">
    <location>
        <begin position="83"/>
        <end position="197"/>
    </location>
</feature>
<dbReference type="EC" id="2.3.1.51" evidence="5 9"/>
<dbReference type="UniPathway" id="UPA00557">
    <property type="reaction ID" value="UER00613"/>
</dbReference>
<evidence type="ECO:0000256" key="9">
    <source>
        <dbReference type="RuleBase" id="RU361267"/>
    </source>
</evidence>
<keyword evidence="9" id="KW-0443">Lipid metabolism</keyword>
<dbReference type="InterPro" id="IPR004552">
    <property type="entry name" value="AGP_acyltrans"/>
</dbReference>
<comment type="pathway">
    <text evidence="2">Phospholipid metabolism; CDP-diacylglycerol biosynthesis; CDP-diacylglycerol from sn-glycerol 3-phosphate: step 2/3.</text>
</comment>
<evidence type="ECO:0000313" key="12">
    <source>
        <dbReference type="EMBL" id="QBH14188.1"/>
    </source>
</evidence>
<dbReference type="Proteomes" id="UP000293902">
    <property type="component" value="Chromosome"/>
</dbReference>
<dbReference type="InterPro" id="IPR002123">
    <property type="entry name" value="Plipid/glycerol_acylTrfase"/>
</dbReference>
<keyword evidence="10" id="KW-0812">Transmembrane</keyword>
<dbReference type="Pfam" id="PF01553">
    <property type="entry name" value="Acyltransferase"/>
    <property type="match status" value="1"/>
</dbReference>
<evidence type="ECO:0000313" key="14">
    <source>
        <dbReference type="Proteomes" id="UP000248798"/>
    </source>
</evidence>
<keyword evidence="9" id="KW-1208">Phospholipid metabolism</keyword>
<dbReference type="PANTHER" id="PTHR10434">
    <property type="entry name" value="1-ACYL-SN-GLYCEROL-3-PHOSPHATE ACYLTRANSFERASE"/>
    <property type="match status" value="1"/>
</dbReference>
<protein>
    <recommendedName>
        <fullName evidence="6 9">1-acyl-sn-glycerol-3-phosphate acyltransferase</fullName>
        <ecNumber evidence="5 9">2.3.1.51</ecNumber>
    </recommendedName>
</protein>
<evidence type="ECO:0000256" key="10">
    <source>
        <dbReference type="SAM" id="Phobius"/>
    </source>
</evidence>
<dbReference type="EMBL" id="QLNI01000025">
    <property type="protein sequence ID" value="RAM01525.1"/>
    <property type="molecule type" value="Genomic_DNA"/>
</dbReference>
<comment type="catalytic activity">
    <reaction evidence="1 9">
        <text>a 1-acyl-sn-glycero-3-phosphate + an acyl-CoA = a 1,2-diacyl-sn-glycero-3-phosphate + CoA</text>
        <dbReference type="Rhea" id="RHEA:19709"/>
        <dbReference type="ChEBI" id="CHEBI:57287"/>
        <dbReference type="ChEBI" id="CHEBI:57970"/>
        <dbReference type="ChEBI" id="CHEBI:58342"/>
        <dbReference type="ChEBI" id="CHEBI:58608"/>
        <dbReference type="EC" id="2.3.1.51"/>
    </reaction>
</comment>
<evidence type="ECO:0000259" key="11">
    <source>
        <dbReference type="SMART" id="SM00563"/>
    </source>
</evidence>
<evidence type="ECO:0000256" key="2">
    <source>
        <dbReference type="ARBA" id="ARBA00004728"/>
    </source>
</evidence>